<reference evidence="2" key="1">
    <citation type="submission" date="2024-06" db="EMBL/GenBank/DDBJ databases">
        <authorList>
            <person name="Guo B."/>
        </authorList>
    </citation>
    <scope>NUCLEOTIDE SEQUENCE</scope>
</reference>
<accession>A0AAU7YPU7</accession>
<feature type="transmembrane region" description="Helical" evidence="1">
    <location>
        <begin position="34"/>
        <end position="67"/>
    </location>
</feature>
<protein>
    <recommendedName>
        <fullName evidence="3">Phage protein</fullName>
    </recommendedName>
</protein>
<dbReference type="EMBL" id="PP938272">
    <property type="protein sequence ID" value="XCA48795.1"/>
    <property type="molecule type" value="Genomic_DNA"/>
</dbReference>
<organism evidence="2">
    <name type="scientific">Bacillus phage PHBA67-T</name>
    <dbReference type="NCBI Taxonomy" id="3233536"/>
    <lineage>
        <taxon>Viruses</taxon>
        <taxon>Duplodnaviria</taxon>
        <taxon>Heunggongvirae</taxon>
        <taxon>Uroviricota</taxon>
        <taxon>Caudoviricetes</taxon>
    </lineage>
</organism>
<proteinExistence type="predicted"/>
<gene>
    <name evidence="2" type="ORF">PMBFJFDG_00076</name>
</gene>
<evidence type="ECO:0008006" key="3">
    <source>
        <dbReference type="Google" id="ProtNLM"/>
    </source>
</evidence>
<sequence length="112" mass="12719">METKTTTDGNTFIIEVDQRKSSGKEKVGRKTSLVFGIFGIIFSVILGITIVGLFFAVPLFLFSLGFIYAAFEKQEIQCPNCNHKQRITKENGYFDCGSCKKRTLVEWRNKHS</sequence>
<keyword evidence="1" id="KW-0472">Membrane</keyword>
<keyword evidence="1" id="KW-0812">Transmembrane</keyword>
<evidence type="ECO:0000313" key="2">
    <source>
        <dbReference type="EMBL" id="XCA48795.1"/>
    </source>
</evidence>
<evidence type="ECO:0000256" key="1">
    <source>
        <dbReference type="SAM" id="Phobius"/>
    </source>
</evidence>
<keyword evidence="1" id="KW-1133">Transmembrane helix</keyword>
<name>A0AAU7YPU7_9CAUD</name>